<gene>
    <name evidence="2" type="ORF">C942_01431</name>
</gene>
<proteinExistence type="predicted"/>
<dbReference type="Proteomes" id="UP000011134">
    <property type="component" value="Unassembled WGS sequence"/>
</dbReference>
<dbReference type="AlphaFoldDB" id="L8JJ80"/>
<organism evidence="2 3">
    <name type="scientific">Photobacterium marinum</name>
    <dbReference type="NCBI Taxonomy" id="1056511"/>
    <lineage>
        <taxon>Bacteria</taxon>
        <taxon>Pseudomonadati</taxon>
        <taxon>Pseudomonadota</taxon>
        <taxon>Gammaproteobacteria</taxon>
        <taxon>Vibrionales</taxon>
        <taxon>Vibrionaceae</taxon>
        <taxon>Photobacterium</taxon>
    </lineage>
</organism>
<dbReference type="PANTHER" id="PTHR30290:SF28">
    <property type="entry name" value="ABC TRANSPORTER PERIPLASMIC-BINDING PROTEIN SAPA-RELATED"/>
    <property type="match status" value="1"/>
</dbReference>
<dbReference type="NCBIfam" id="NF011689">
    <property type="entry name" value="PRK15109.1"/>
    <property type="match status" value="1"/>
</dbReference>
<dbReference type="CDD" id="cd08493">
    <property type="entry name" value="PBP2_DppA_like"/>
    <property type="match status" value="1"/>
</dbReference>
<reference evidence="2 3" key="1">
    <citation type="submission" date="2012-12" db="EMBL/GenBank/DDBJ databases">
        <title>Genome Assembly of Photobacterium sp. AK15.</title>
        <authorList>
            <person name="Khatri I."/>
            <person name="Vaidya B."/>
            <person name="Srinivas T.N.R."/>
            <person name="Subramanian S."/>
            <person name="Pinnaka A."/>
        </authorList>
    </citation>
    <scope>NUCLEOTIDE SEQUENCE [LARGE SCALE GENOMIC DNA]</scope>
    <source>
        <strain evidence="2 3">AK15</strain>
    </source>
</reference>
<keyword evidence="3" id="KW-1185">Reference proteome</keyword>
<feature type="domain" description="Solute-binding protein family 5" evidence="1">
    <location>
        <begin position="91"/>
        <end position="469"/>
    </location>
</feature>
<name>L8JJ80_9GAMM</name>
<protein>
    <submittedName>
        <fullName evidence="2">Peptide transport periplasmic protein SapA</fullName>
    </submittedName>
</protein>
<evidence type="ECO:0000313" key="3">
    <source>
        <dbReference type="Proteomes" id="UP000011134"/>
    </source>
</evidence>
<dbReference type="InterPro" id="IPR039424">
    <property type="entry name" value="SBP_5"/>
</dbReference>
<dbReference type="Pfam" id="PF00496">
    <property type="entry name" value="SBP_bac_5"/>
    <property type="match status" value="1"/>
</dbReference>
<dbReference type="Gene3D" id="3.10.105.10">
    <property type="entry name" value="Dipeptide-binding Protein, Domain 3"/>
    <property type="match status" value="1"/>
</dbReference>
<dbReference type="PANTHER" id="PTHR30290">
    <property type="entry name" value="PERIPLASMIC BINDING COMPONENT OF ABC TRANSPORTER"/>
    <property type="match status" value="1"/>
</dbReference>
<dbReference type="GO" id="GO:0043190">
    <property type="term" value="C:ATP-binding cassette (ABC) transporter complex"/>
    <property type="evidence" value="ECO:0007669"/>
    <property type="project" value="InterPro"/>
</dbReference>
<dbReference type="InterPro" id="IPR030678">
    <property type="entry name" value="Peptide/Ni-bd"/>
</dbReference>
<dbReference type="SUPFAM" id="SSF53850">
    <property type="entry name" value="Periplasmic binding protein-like II"/>
    <property type="match status" value="1"/>
</dbReference>
<dbReference type="InterPro" id="IPR000914">
    <property type="entry name" value="SBP_5_dom"/>
</dbReference>
<dbReference type="EMBL" id="AMZO01000002">
    <property type="protein sequence ID" value="ELR67502.1"/>
    <property type="molecule type" value="Genomic_DNA"/>
</dbReference>
<dbReference type="PIRSF" id="PIRSF002741">
    <property type="entry name" value="MppA"/>
    <property type="match status" value="1"/>
</dbReference>
<evidence type="ECO:0000259" key="1">
    <source>
        <dbReference type="Pfam" id="PF00496"/>
    </source>
</evidence>
<dbReference type="PATRIC" id="fig|1056511.3.peg.504"/>
<evidence type="ECO:0000313" key="2">
    <source>
        <dbReference type="EMBL" id="ELR67502.1"/>
    </source>
</evidence>
<dbReference type="GO" id="GO:0030288">
    <property type="term" value="C:outer membrane-bounded periplasmic space"/>
    <property type="evidence" value="ECO:0007669"/>
    <property type="project" value="UniProtKB-ARBA"/>
</dbReference>
<sequence>MVNLASCIQKTFFFMSAYTRLLLACFGLFSLIGCTEPHQDSNIRSRGFVYCGQDTPTTFNPQLTDGGLTADTLASQIFDRLLVLDPVSHQPLPSLARSWTISDDGLEYTFSLRKGIEFQSTEWFKPSRQLNAQDVVFSFKRIIEPEHPYHKVSGGRYPWFESQGFNKLIKDITLIDSHTVTFTLTRPDNAFLSNLATSYAIILSQEYAQQLLKAGTLNQLDMKPIGTGPFYLSQYIPNDLIRLKRHWGYWQGAAPMEQVVFDISSRGTGTLAKLLSQECDVLSSPVASQLPVISDNDEFELLAQTGMNVAFIALNNDRPTLKDIRVRKAINLAINRENLLNSVYYGTGTKAKSILPPMSWAYNHDSKALDYDPAKALALLKEAGYDKSLHLKMWVSLEPRPYNPSPRKTAELIQADLNAVGIQLSIYNQEAFHRMDQSDIAESDLLLTGWIADNGDPDNFLRPLLSCSARHAGLNVANWCNVGFDNLLELASRTNKLDLRVNYYHLAQDILDTEVPIIPLAHGVHFQVHHQSLGGLQMSPFGTRSFSSVYRSE</sequence>
<dbReference type="Gene3D" id="3.40.190.10">
    <property type="entry name" value="Periplasmic binding protein-like II"/>
    <property type="match status" value="1"/>
</dbReference>
<comment type="caution">
    <text evidence="2">The sequence shown here is derived from an EMBL/GenBank/DDBJ whole genome shotgun (WGS) entry which is preliminary data.</text>
</comment>
<accession>L8JJ80</accession>
<dbReference type="GO" id="GO:0015833">
    <property type="term" value="P:peptide transport"/>
    <property type="evidence" value="ECO:0007669"/>
    <property type="project" value="TreeGrafter"/>
</dbReference>
<dbReference type="Gene3D" id="3.90.76.10">
    <property type="entry name" value="Dipeptide-binding Protein, Domain 1"/>
    <property type="match status" value="1"/>
</dbReference>
<dbReference type="GO" id="GO:1904680">
    <property type="term" value="F:peptide transmembrane transporter activity"/>
    <property type="evidence" value="ECO:0007669"/>
    <property type="project" value="TreeGrafter"/>
</dbReference>